<accession>A0ABT3IFJ1</accession>
<keyword evidence="2" id="KW-1185">Reference proteome</keyword>
<sequence>MNSLFVQLFQAMETRIKTAVPAIKDVAPESGQLEYSKEIATGWPVVYLDFTNFVFEDLAAGVQTATGEVHCRFIYRTVNAEGNWELDKPTVLSYYEAEAQLQQALQGWSIPGIAPLTRTKITTEKRTDYYWVRVITFQLSYEESFLPAMQQTTRPAMVLDGSRGH</sequence>
<proteinExistence type="predicted"/>
<dbReference type="EMBL" id="JAPDNS010000001">
    <property type="protein sequence ID" value="MCW3482676.1"/>
    <property type="molecule type" value="Genomic_DNA"/>
</dbReference>
<evidence type="ECO:0000313" key="2">
    <source>
        <dbReference type="Proteomes" id="UP001207742"/>
    </source>
</evidence>
<gene>
    <name evidence="1" type="ORF">OL497_02150</name>
</gene>
<reference evidence="1 2" key="1">
    <citation type="submission" date="2022-10" db="EMBL/GenBank/DDBJ databases">
        <title>Chitinophaga nivalis PC15 sp. nov., isolated from Pyeongchang county, South Korea.</title>
        <authorList>
            <person name="Trinh H.N."/>
        </authorList>
    </citation>
    <scope>NUCLEOTIDE SEQUENCE [LARGE SCALE GENOMIC DNA]</scope>
    <source>
        <strain evidence="1 2">PC14</strain>
    </source>
</reference>
<name>A0ABT3IFJ1_9BACT</name>
<comment type="caution">
    <text evidence="1">The sequence shown here is derived from an EMBL/GenBank/DDBJ whole genome shotgun (WGS) entry which is preliminary data.</text>
</comment>
<dbReference type="RefSeq" id="WP_264727282.1">
    <property type="nucleotide sequence ID" value="NZ_JAPDNR010000001.1"/>
</dbReference>
<dbReference type="Proteomes" id="UP001207742">
    <property type="component" value="Unassembled WGS sequence"/>
</dbReference>
<organism evidence="1 2">
    <name type="scientific">Chitinophaga nivalis</name>
    <dbReference type="NCBI Taxonomy" id="2991709"/>
    <lineage>
        <taxon>Bacteria</taxon>
        <taxon>Pseudomonadati</taxon>
        <taxon>Bacteroidota</taxon>
        <taxon>Chitinophagia</taxon>
        <taxon>Chitinophagales</taxon>
        <taxon>Chitinophagaceae</taxon>
        <taxon>Chitinophaga</taxon>
    </lineage>
</organism>
<evidence type="ECO:0000313" key="1">
    <source>
        <dbReference type="EMBL" id="MCW3482676.1"/>
    </source>
</evidence>
<protein>
    <submittedName>
        <fullName evidence="1">Uncharacterized protein</fullName>
    </submittedName>
</protein>